<proteinExistence type="predicted"/>
<gene>
    <name evidence="1" type="ORF">HPB50_023702</name>
</gene>
<sequence>MNSLRVMVACAAHFALLISFSYSLTMAMKIRHARDPTGVAFLPLAANMVDLMAWLLCAYDAGAVGGMWVQSIGLATMAVNATVHRLYASLTGPGLALLAGLIGMVVASSRMTTAQLLNTATLCAMVRDLAPLVRVLEYPLPDIAAWALVVSTLRTLCGVVDGDVPEIVRNLAGVTVAAAEVYVGWT</sequence>
<evidence type="ECO:0000313" key="2">
    <source>
        <dbReference type="Proteomes" id="UP000821845"/>
    </source>
</evidence>
<keyword evidence="2" id="KW-1185">Reference proteome</keyword>
<dbReference type="Proteomes" id="UP000821845">
    <property type="component" value="Chromosome 11"/>
</dbReference>
<accession>A0ACB7T470</accession>
<comment type="caution">
    <text evidence="1">The sequence shown here is derived from an EMBL/GenBank/DDBJ whole genome shotgun (WGS) entry which is preliminary data.</text>
</comment>
<organism evidence="1 2">
    <name type="scientific">Hyalomma asiaticum</name>
    <name type="common">Tick</name>
    <dbReference type="NCBI Taxonomy" id="266040"/>
    <lineage>
        <taxon>Eukaryota</taxon>
        <taxon>Metazoa</taxon>
        <taxon>Ecdysozoa</taxon>
        <taxon>Arthropoda</taxon>
        <taxon>Chelicerata</taxon>
        <taxon>Arachnida</taxon>
        <taxon>Acari</taxon>
        <taxon>Parasitiformes</taxon>
        <taxon>Ixodida</taxon>
        <taxon>Ixodoidea</taxon>
        <taxon>Ixodidae</taxon>
        <taxon>Hyalomminae</taxon>
        <taxon>Hyalomma</taxon>
    </lineage>
</organism>
<evidence type="ECO:0000313" key="1">
    <source>
        <dbReference type="EMBL" id="KAH6941893.1"/>
    </source>
</evidence>
<protein>
    <submittedName>
        <fullName evidence="1">Uncharacterized protein</fullName>
    </submittedName>
</protein>
<name>A0ACB7T470_HYAAI</name>
<dbReference type="EMBL" id="CM023491">
    <property type="protein sequence ID" value="KAH6941893.1"/>
    <property type="molecule type" value="Genomic_DNA"/>
</dbReference>
<reference evidence="1" key="1">
    <citation type="submission" date="2020-05" db="EMBL/GenBank/DDBJ databases">
        <title>Large-scale comparative analyses of tick genomes elucidate their genetic diversity and vector capacities.</title>
        <authorList>
            <person name="Jia N."/>
            <person name="Wang J."/>
            <person name="Shi W."/>
            <person name="Du L."/>
            <person name="Sun Y."/>
            <person name="Zhan W."/>
            <person name="Jiang J."/>
            <person name="Wang Q."/>
            <person name="Zhang B."/>
            <person name="Ji P."/>
            <person name="Sakyi L.B."/>
            <person name="Cui X."/>
            <person name="Yuan T."/>
            <person name="Jiang B."/>
            <person name="Yang W."/>
            <person name="Lam T.T.-Y."/>
            <person name="Chang Q."/>
            <person name="Ding S."/>
            <person name="Wang X."/>
            <person name="Zhu J."/>
            <person name="Ruan X."/>
            <person name="Zhao L."/>
            <person name="Wei J."/>
            <person name="Que T."/>
            <person name="Du C."/>
            <person name="Cheng J."/>
            <person name="Dai P."/>
            <person name="Han X."/>
            <person name="Huang E."/>
            <person name="Gao Y."/>
            <person name="Liu J."/>
            <person name="Shao H."/>
            <person name="Ye R."/>
            <person name="Li L."/>
            <person name="Wei W."/>
            <person name="Wang X."/>
            <person name="Wang C."/>
            <person name="Yang T."/>
            <person name="Huo Q."/>
            <person name="Li W."/>
            <person name="Guo W."/>
            <person name="Chen H."/>
            <person name="Zhou L."/>
            <person name="Ni X."/>
            <person name="Tian J."/>
            <person name="Zhou Y."/>
            <person name="Sheng Y."/>
            <person name="Liu T."/>
            <person name="Pan Y."/>
            <person name="Xia L."/>
            <person name="Li J."/>
            <person name="Zhao F."/>
            <person name="Cao W."/>
        </authorList>
    </citation>
    <scope>NUCLEOTIDE SEQUENCE</scope>
    <source>
        <strain evidence="1">Hyas-2018</strain>
    </source>
</reference>